<feature type="domain" description="Nuclear condensin complex subunit 3 C-terminal" evidence="10">
    <location>
        <begin position="759"/>
        <end position="1032"/>
    </location>
</feature>
<dbReference type="PANTHER" id="PTHR14418">
    <property type="entry name" value="CONDENSIN COMPLEX SUBUNIT 3-RELATED"/>
    <property type="match status" value="1"/>
</dbReference>
<evidence type="ECO:0000313" key="11">
    <source>
        <dbReference type="EMBL" id="GBG25299.1"/>
    </source>
</evidence>
<evidence type="ECO:0000313" key="12">
    <source>
        <dbReference type="Proteomes" id="UP000241890"/>
    </source>
</evidence>
<evidence type="ECO:0000256" key="2">
    <source>
        <dbReference type="ARBA" id="ARBA00006533"/>
    </source>
</evidence>
<name>A0A2R5G4Q1_9STRA</name>
<keyword evidence="4" id="KW-0132">Cell division</keyword>
<dbReference type="PANTHER" id="PTHR14418:SF5">
    <property type="entry name" value="CONDENSIN COMPLEX SUBUNIT 3"/>
    <property type="match status" value="1"/>
</dbReference>
<proteinExistence type="inferred from homology"/>
<evidence type="ECO:0000256" key="7">
    <source>
        <dbReference type="ARBA" id="ARBA00023306"/>
    </source>
</evidence>
<dbReference type="InterPro" id="IPR011989">
    <property type="entry name" value="ARM-like"/>
</dbReference>
<evidence type="ECO:0000256" key="6">
    <source>
        <dbReference type="ARBA" id="ARBA00023067"/>
    </source>
</evidence>
<keyword evidence="6" id="KW-0226">DNA condensation</keyword>
<evidence type="ECO:0000259" key="9">
    <source>
        <dbReference type="Pfam" id="PF02151"/>
    </source>
</evidence>
<feature type="region of interest" description="Disordered" evidence="8">
    <location>
        <begin position="1139"/>
        <end position="1200"/>
    </location>
</feature>
<evidence type="ECO:0000256" key="4">
    <source>
        <dbReference type="ARBA" id="ARBA00022618"/>
    </source>
</evidence>
<dbReference type="EMBL" id="BEYU01000012">
    <property type="protein sequence ID" value="GBG25299.1"/>
    <property type="molecule type" value="Genomic_DNA"/>
</dbReference>
<keyword evidence="12" id="KW-1185">Reference proteome</keyword>
<sequence>MAPQLPPPSPPLPLRPTTFEDTVAVHDADLAQVLFEHRLLSAVYSKRPPDLNSKKRKLHEMRKQVPDVDALARKRKLDLEGTAETSNVEPARARALEKRSTALDHLLDDGALDRPSMAMRNYKAIVVMPLRMTHEEARLAALEGIIHLRRASSDSSPSLTNGATASTVWKAEARPTPSAIPRSLVFTFPQNSYEQRSALKRTTKAGNDENVEVMANGGGGPGHDAAAKLRACFDECQRSAFTHTKAIQRIVALQETAPEATVEAQFKKLLNHIMRVGKREPAVERLVAFVGLCCSARSDNADNANIGNALLEKLLDHLLDALQAKDKSARMRAAQLVSNILGVIPRDGDFLQDATWDKLESRMLGRLDDKVANVRTQAVRALERLQDTEACANGKDPICSKLTTMMESDSSAEVRKASVRAVVINKASLKAILRRTRDTKDDVRAASYERIGTHVHIKMLSISHRVALLNEGLNDRSQVVRLACERMFCEKWLALAGGNPLSLLKYLDVEASLETVLLALRVLFDAAFDKSRAQEASEELRRAADWDLSGPNAKLVLTPEGAVYLRAKCEALLRNGRDDDVEALIPDLTSFGEVMAVCQSQVVESAATKAAEDADRLASARFVLEQLLETARGLDASHDVAGQHALTQFITKMLDTRRGPNLGVVQASLKLLRSFVGDHMEDQFVRQGASIVFDCLEPLEASAVEPSSAGADAVSLAQLQAQLEAAVASEDYETAARLKRQVADLEQSPQAVEAWRMERALVIAVSVLQAIRRPAVIAELQGLMDRVILPNLQEREDDHLRHLALKGLALYCQLGASQARKHLPILKMFLTAEEETLDIRADALRGIFDLVMLWGLAAIADADAEEGATPSEAAAEDLMFMLLGYMDSDDHTLRLVAAEGFAKLAVVGRLVDVRVLQCLIVLYFHPTSSSDVRLRQCLAVCFPILAENTQSGRAAIEEMAIPLLETIVCPPPDSPLGEVPVESVLQYVVFLLSFSASTVQTAFAQALLVELLAAPTGPHIRVLSRALNNVKLDADCDVALLVKVANTLESNKSFTDGVAARQLDKFRARLADLLKASGGKSKQINSEDHAEDAATKSAHANSGAESHQGVSFEGDEEKANPSDELAVILARVKARASVHEDGAVDAEAAGASTSASQTKESKARRKLKRKSIFRAAMAVDDDDLEDEDDEDDFSVASDSE</sequence>
<keyword evidence="7" id="KW-0131">Cell cycle</keyword>
<dbReference type="SUPFAM" id="SSF48371">
    <property type="entry name" value="ARM repeat"/>
    <property type="match status" value="1"/>
</dbReference>
<dbReference type="Pfam" id="PF12719">
    <property type="entry name" value="Cnd3"/>
    <property type="match status" value="1"/>
</dbReference>
<gene>
    <name evidence="11" type="ORF">FCC1311_015162</name>
</gene>
<feature type="compositionally biased region" description="Basic and acidic residues" evidence="8">
    <location>
        <begin position="1085"/>
        <end position="1094"/>
    </location>
</feature>
<accession>A0A2R5G4Q1</accession>
<comment type="similarity">
    <text evidence="2">Belongs to the CND3 (condensin subunit 3) family.</text>
</comment>
<dbReference type="OrthoDB" id="27187at2759"/>
<feature type="domain" description="UVR" evidence="9">
    <location>
        <begin position="715"/>
        <end position="747"/>
    </location>
</feature>
<dbReference type="Pfam" id="PF02151">
    <property type="entry name" value="UVR"/>
    <property type="match status" value="1"/>
</dbReference>
<keyword evidence="3" id="KW-0158">Chromosome</keyword>
<dbReference type="GO" id="GO:0051301">
    <property type="term" value="P:cell division"/>
    <property type="evidence" value="ECO:0007669"/>
    <property type="project" value="UniProtKB-KW"/>
</dbReference>
<dbReference type="GO" id="GO:0000793">
    <property type="term" value="C:condensed chromosome"/>
    <property type="evidence" value="ECO:0007669"/>
    <property type="project" value="TreeGrafter"/>
</dbReference>
<dbReference type="Proteomes" id="UP000241890">
    <property type="component" value="Unassembled WGS sequence"/>
</dbReference>
<comment type="subcellular location">
    <subcellularLocation>
        <location evidence="1">Chromosome</location>
    </subcellularLocation>
</comment>
<feature type="region of interest" description="Disordered" evidence="8">
    <location>
        <begin position="1080"/>
        <end position="1119"/>
    </location>
</feature>
<evidence type="ECO:0000256" key="1">
    <source>
        <dbReference type="ARBA" id="ARBA00004286"/>
    </source>
</evidence>
<dbReference type="GO" id="GO:0007076">
    <property type="term" value="P:mitotic chromosome condensation"/>
    <property type="evidence" value="ECO:0007669"/>
    <property type="project" value="InterPro"/>
</dbReference>
<feature type="compositionally biased region" description="Acidic residues" evidence="8">
    <location>
        <begin position="1179"/>
        <end position="1200"/>
    </location>
</feature>
<feature type="compositionally biased region" description="Basic residues" evidence="8">
    <location>
        <begin position="1162"/>
        <end position="1172"/>
    </location>
</feature>
<organism evidence="11 12">
    <name type="scientific">Hondaea fermentalgiana</name>
    <dbReference type="NCBI Taxonomy" id="2315210"/>
    <lineage>
        <taxon>Eukaryota</taxon>
        <taxon>Sar</taxon>
        <taxon>Stramenopiles</taxon>
        <taxon>Bigyra</taxon>
        <taxon>Labyrinthulomycetes</taxon>
        <taxon>Thraustochytrida</taxon>
        <taxon>Thraustochytriidae</taxon>
        <taxon>Hondaea</taxon>
    </lineage>
</organism>
<evidence type="ECO:0000256" key="3">
    <source>
        <dbReference type="ARBA" id="ARBA00022454"/>
    </source>
</evidence>
<dbReference type="InterPro" id="IPR027165">
    <property type="entry name" value="CND3"/>
</dbReference>
<dbReference type="GO" id="GO:0000796">
    <property type="term" value="C:condensin complex"/>
    <property type="evidence" value="ECO:0007669"/>
    <property type="project" value="InterPro"/>
</dbReference>
<protein>
    <submittedName>
        <fullName evidence="11">Condensin complex subunit 3</fullName>
    </submittedName>
</protein>
<evidence type="ECO:0000259" key="10">
    <source>
        <dbReference type="Pfam" id="PF12719"/>
    </source>
</evidence>
<dbReference type="InterPro" id="IPR025977">
    <property type="entry name" value="Cnd3_C"/>
</dbReference>
<dbReference type="AlphaFoldDB" id="A0A2R5G4Q1"/>
<comment type="caution">
    <text evidence="11">The sequence shown here is derived from an EMBL/GenBank/DDBJ whole genome shotgun (WGS) entry which is preliminary data.</text>
</comment>
<dbReference type="InParanoid" id="A0A2R5G4Q1"/>
<evidence type="ECO:0000256" key="8">
    <source>
        <dbReference type="SAM" id="MobiDB-lite"/>
    </source>
</evidence>
<dbReference type="Gene3D" id="1.25.10.10">
    <property type="entry name" value="Leucine-rich Repeat Variant"/>
    <property type="match status" value="1"/>
</dbReference>
<feature type="compositionally biased region" description="Low complexity" evidence="8">
    <location>
        <begin position="1145"/>
        <end position="1155"/>
    </location>
</feature>
<evidence type="ECO:0000256" key="5">
    <source>
        <dbReference type="ARBA" id="ARBA00022776"/>
    </source>
</evidence>
<dbReference type="InterPro" id="IPR016024">
    <property type="entry name" value="ARM-type_fold"/>
</dbReference>
<dbReference type="InterPro" id="IPR001943">
    <property type="entry name" value="UVR_dom"/>
</dbReference>
<keyword evidence="5" id="KW-0498">Mitosis</keyword>
<feature type="compositionally biased region" description="Polar residues" evidence="8">
    <location>
        <begin position="1098"/>
        <end position="1109"/>
    </location>
</feature>
<reference evidence="11 12" key="1">
    <citation type="submission" date="2017-12" db="EMBL/GenBank/DDBJ databases">
        <title>Sequencing, de novo assembly and annotation of complete genome of a new Thraustochytrid species, strain FCC1311.</title>
        <authorList>
            <person name="Sedici K."/>
            <person name="Godart F."/>
            <person name="Aiese Cigliano R."/>
            <person name="Sanseverino W."/>
            <person name="Barakat M."/>
            <person name="Ortet P."/>
            <person name="Marechal E."/>
            <person name="Cagnac O."/>
            <person name="Amato A."/>
        </authorList>
    </citation>
    <scope>NUCLEOTIDE SEQUENCE [LARGE SCALE GENOMIC DNA]</scope>
</reference>